<dbReference type="InterPro" id="IPR007083">
    <property type="entry name" value="RNA_pol_Rpb1_4"/>
</dbReference>
<proteinExistence type="inferred from homology"/>
<keyword evidence="7" id="KW-0862">Zinc</keyword>
<feature type="binding site" evidence="7">
    <location>
        <position position="68"/>
    </location>
    <ligand>
        <name>Zn(2+)</name>
        <dbReference type="ChEBI" id="CHEBI:29105"/>
        <label>1</label>
    </ligand>
</feature>
<dbReference type="InterPro" id="IPR012754">
    <property type="entry name" value="DNA-dir_RpoC_beta_prime_bact"/>
</dbReference>
<dbReference type="InterPro" id="IPR038120">
    <property type="entry name" value="Rpb1_funnel_sf"/>
</dbReference>
<organism evidence="10">
    <name type="scientific">Prevotella sp. GTC17253</name>
    <dbReference type="NCBI Taxonomy" id="3236793"/>
    <lineage>
        <taxon>Bacteria</taxon>
        <taxon>Pseudomonadati</taxon>
        <taxon>Bacteroidota</taxon>
        <taxon>Bacteroidia</taxon>
        <taxon>Bacteroidales</taxon>
        <taxon>Prevotellaceae</taxon>
        <taxon>Prevotella</taxon>
    </lineage>
</organism>
<evidence type="ECO:0000256" key="4">
    <source>
        <dbReference type="ARBA" id="ARBA00022723"/>
    </source>
</evidence>
<dbReference type="CDD" id="cd01609">
    <property type="entry name" value="RNAP_beta'_N"/>
    <property type="match status" value="1"/>
</dbReference>
<feature type="binding site" evidence="7">
    <location>
        <position position="84"/>
    </location>
    <ligand>
        <name>Zn(2+)</name>
        <dbReference type="ChEBI" id="CHEBI:29105"/>
        <label>1</label>
    </ligand>
</feature>
<comment type="similarity">
    <text evidence="7 8">Belongs to the RNA polymerase beta' chain family.</text>
</comment>
<comment type="cofactor">
    <cofactor evidence="7">
        <name>Zn(2+)</name>
        <dbReference type="ChEBI" id="CHEBI:29105"/>
    </cofactor>
    <text evidence="7">Binds 2 Zn(2+) ions per subunit.</text>
</comment>
<dbReference type="EC" id="2.7.7.6" evidence="7"/>
<feature type="binding site" evidence="7">
    <location>
        <position position="905"/>
    </location>
    <ligand>
        <name>Zn(2+)</name>
        <dbReference type="ChEBI" id="CHEBI:29105"/>
        <label>2</label>
    </ligand>
</feature>
<dbReference type="InterPro" id="IPR007080">
    <property type="entry name" value="RNA_pol_Rpb1_1"/>
</dbReference>
<dbReference type="Pfam" id="PF00623">
    <property type="entry name" value="RNA_pol_Rpb1_2"/>
    <property type="match status" value="2"/>
</dbReference>
<name>A0AB33IU10_9BACT</name>
<dbReference type="Gene3D" id="1.10.150.390">
    <property type="match status" value="1"/>
</dbReference>
<comment type="cofactor">
    <cofactor evidence="7">
        <name>Mg(2+)</name>
        <dbReference type="ChEBI" id="CHEBI:18420"/>
    </cofactor>
    <text evidence="7">Binds 1 Mg(2+) ion per subunit.</text>
</comment>
<dbReference type="GO" id="GO:0003677">
    <property type="term" value="F:DNA binding"/>
    <property type="evidence" value="ECO:0007669"/>
    <property type="project" value="UniProtKB-UniRule"/>
</dbReference>
<dbReference type="InterPro" id="IPR042102">
    <property type="entry name" value="RNA_pol_Rpb1_3_sf"/>
</dbReference>
<dbReference type="NCBIfam" id="TIGR02386">
    <property type="entry name" value="rpoC_TIGR"/>
    <property type="match status" value="1"/>
</dbReference>
<keyword evidence="2 7" id="KW-0808">Transferase</keyword>
<feature type="binding site" evidence="7">
    <location>
        <position position="484"/>
    </location>
    <ligand>
        <name>Mg(2+)</name>
        <dbReference type="ChEBI" id="CHEBI:18420"/>
    </ligand>
</feature>
<dbReference type="EMBL" id="AP035785">
    <property type="protein sequence ID" value="BFO71540.1"/>
    <property type="molecule type" value="Genomic_DNA"/>
</dbReference>
<gene>
    <name evidence="7 10" type="primary">rpoC</name>
    <name evidence="10" type="ORF">GTC17253_15060</name>
</gene>
<evidence type="ECO:0000256" key="1">
    <source>
        <dbReference type="ARBA" id="ARBA00022478"/>
    </source>
</evidence>
<feature type="binding site" evidence="7">
    <location>
        <position position="898"/>
    </location>
    <ligand>
        <name>Zn(2+)</name>
        <dbReference type="ChEBI" id="CHEBI:29105"/>
        <label>2</label>
    </ligand>
</feature>
<evidence type="ECO:0000256" key="7">
    <source>
        <dbReference type="HAMAP-Rule" id="MF_01322"/>
    </source>
</evidence>
<dbReference type="Pfam" id="PF05000">
    <property type="entry name" value="RNA_pol_Rpb1_4"/>
    <property type="match status" value="1"/>
</dbReference>
<dbReference type="Gene3D" id="1.10.132.30">
    <property type="match status" value="1"/>
</dbReference>
<accession>A0AB33IU10</accession>
<feature type="binding site" evidence="7">
    <location>
        <position position="66"/>
    </location>
    <ligand>
        <name>Zn(2+)</name>
        <dbReference type="ChEBI" id="CHEBI:29105"/>
        <label>1</label>
    </ligand>
</feature>
<dbReference type="Gene3D" id="1.10.1790.20">
    <property type="match status" value="1"/>
</dbReference>
<comment type="function">
    <text evidence="7 8">DNA-dependent RNA polymerase catalyzes the transcription of DNA into RNA using the four ribonucleoside triphosphates as substrates.</text>
</comment>
<evidence type="ECO:0000256" key="6">
    <source>
        <dbReference type="ARBA" id="ARBA00048552"/>
    </source>
</evidence>
<dbReference type="Pfam" id="PF04998">
    <property type="entry name" value="RNA_pol_Rpb1_5"/>
    <property type="match status" value="1"/>
</dbReference>
<evidence type="ECO:0000313" key="10">
    <source>
        <dbReference type="EMBL" id="BFO71540.1"/>
    </source>
</evidence>
<dbReference type="Gene3D" id="2.40.50.100">
    <property type="match status" value="3"/>
</dbReference>
<dbReference type="Gene3D" id="1.10.274.100">
    <property type="entry name" value="RNA polymerase Rpb1, domain 3"/>
    <property type="match status" value="1"/>
</dbReference>
<keyword evidence="5 7" id="KW-0804">Transcription</keyword>
<reference evidence="10" key="1">
    <citation type="submission" date="2024-07" db="EMBL/GenBank/DDBJ databases">
        <title>Complete genome sequence of Prevotella sp. YM-2024 GTC17253.</title>
        <authorList>
            <person name="Hayashi M."/>
            <person name="Muto Y."/>
            <person name="Tanaka K."/>
            <person name="Niwa H."/>
        </authorList>
    </citation>
    <scope>NUCLEOTIDE SEQUENCE</scope>
    <source>
        <strain evidence="10">GTC17253</strain>
    </source>
</reference>
<evidence type="ECO:0000259" key="9">
    <source>
        <dbReference type="SMART" id="SM00663"/>
    </source>
</evidence>
<keyword evidence="3 7" id="KW-0548">Nucleotidyltransferase</keyword>
<dbReference type="InterPro" id="IPR044893">
    <property type="entry name" value="RNA_pol_Rpb1_clamp_domain"/>
</dbReference>
<dbReference type="GO" id="GO:0006351">
    <property type="term" value="P:DNA-templated transcription"/>
    <property type="evidence" value="ECO:0007669"/>
    <property type="project" value="UniProtKB-UniRule"/>
</dbReference>
<dbReference type="Gene3D" id="2.40.40.20">
    <property type="match status" value="1"/>
</dbReference>
<dbReference type="CDD" id="cd02655">
    <property type="entry name" value="RNAP_beta'_C"/>
    <property type="match status" value="1"/>
</dbReference>
<keyword evidence="7" id="KW-0460">Magnesium</keyword>
<dbReference type="InterPro" id="IPR045867">
    <property type="entry name" value="DNA-dir_RpoC_beta_prime"/>
</dbReference>
<dbReference type="InterPro" id="IPR007066">
    <property type="entry name" value="RNA_pol_Rpb1_3"/>
</dbReference>
<comment type="catalytic activity">
    <reaction evidence="6 7 8">
        <text>RNA(n) + a ribonucleoside 5'-triphosphate = RNA(n+1) + diphosphate</text>
        <dbReference type="Rhea" id="RHEA:21248"/>
        <dbReference type="Rhea" id="RHEA-COMP:14527"/>
        <dbReference type="Rhea" id="RHEA-COMP:17342"/>
        <dbReference type="ChEBI" id="CHEBI:33019"/>
        <dbReference type="ChEBI" id="CHEBI:61557"/>
        <dbReference type="ChEBI" id="CHEBI:140395"/>
        <dbReference type="EC" id="2.7.7.6"/>
    </reaction>
</comment>
<comment type="subunit">
    <text evidence="7">The RNAP catalytic core consists of 2 alpha, 1 beta, 1 beta' and 1 omega subunit. When a sigma factor is associated with the core the holoenzyme is formed, which can initiate transcription.</text>
</comment>
<dbReference type="PANTHER" id="PTHR19376">
    <property type="entry name" value="DNA-DIRECTED RNA POLYMERASE"/>
    <property type="match status" value="1"/>
</dbReference>
<dbReference type="PANTHER" id="PTHR19376:SF54">
    <property type="entry name" value="DNA-DIRECTED RNA POLYMERASE SUBUNIT BETA"/>
    <property type="match status" value="1"/>
</dbReference>
<dbReference type="Pfam" id="PF04997">
    <property type="entry name" value="RNA_pol_Rpb1_1"/>
    <property type="match status" value="1"/>
</dbReference>
<dbReference type="Gene3D" id="4.10.860.120">
    <property type="entry name" value="RNA polymerase II, clamp domain"/>
    <property type="match status" value="1"/>
</dbReference>
<feature type="binding site" evidence="7">
    <location>
        <position position="482"/>
    </location>
    <ligand>
        <name>Mg(2+)</name>
        <dbReference type="ChEBI" id="CHEBI:18420"/>
    </ligand>
</feature>
<protein>
    <recommendedName>
        <fullName evidence="7">DNA-directed RNA polymerase subunit beta'</fullName>
        <shortName evidence="7">RNAP subunit beta'</shortName>
        <ecNumber evidence="7">2.7.7.6</ecNumber>
    </recommendedName>
    <alternativeName>
        <fullName evidence="7">RNA polymerase subunit beta'</fullName>
    </alternativeName>
    <alternativeName>
        <fullName evidence="7">Transcriptase subunit beta'</fullName>
    </alternativeName>
</protein>
<dbReference type="GO" id="GO:0000287">
    <property type="term" value="F:magnesium ion binding"/>
    <property type="evidence" value="ECO:0007669"/>
    <property type="project" value="UniProtKB-UniRule"/>
</dbReference>
<feature type="binding site" evidence="7">
    <location>
        <position position="824"/>
    </location>
    <ligand>
        <name>Zn(2+)</name>
        <dbReference type="ChEBI" id="CHEBI:29105"/>
        <label>2</label>
    </ligand>
</feature>
<dbReference type="Gene3D" id="1.10.40.90">
    <property type="match status" value="1"/>
</dbReference>
<dbReference type="InterPro" id="IPR007081">
    <property type="entry name" value="RNA_pol_Rpb1_5"/>
</dbReference>
<evidence type="ECO:0000256" key="2">
    <source>
        <dbReference type="ARBA" id="ARBA00022679"/>
    </source>
</evidence>
<evidence type="ECO:0000256" key="5">
    <source>
        <dbReference type="ARBA" id="ARBA00023163"/>
    </source>
</evidence>
<dbReference type="InterPro" id="IPR006592">
    <property type="entry name" value="RNA_pol_N"/>
</dbReference>
<evidence type="ECO:0000256" key="3">
    <source>
        <dbReference type="ARBA" id="ARBA00022695"/>
    </source>
</evidence>
<dbReference type="HAMAP" id="MF_01322">
    <property type="entry name" value="RNApol_bact_RpoC"/>
    <property type="match status" value="1"/>
</dbReference>
<dbReference type="InterPro" id="IPR000722">
    <property type="entry name" value="RNA_pol_asu"/>
</dbReference>
<dbReference type="GO" id="GO:0003899">
    <property type="term" value="F:DNA-directed RNA polymerase activity"/>
    <property type="evidence" value="ECO:0007669"/>
    <property type="project" value="UniProtKB-UniRule"/>
</dbReference>
<dbReference type="GO" id="GO:0008270">
    <property type="term" value="F:zinc ion binding"/>
    <property type="evidence" value="ECO:0007669"/>
    <property type="project" value="UniProtKB-UniRule"/>
</dbReference>
<feature type="binding site" evidence="7">
    <location>
        <position position="486"/>
    </location>
    <ligand>
        <name>Mg(2+)</name>
        <dbReference type="ChEBI" id="CHEBI:18420"/>
    </ligand>
</feature>
<keyword evidence="1 7" id="KW-0240">DNA-directed RNA polymerase</keyword>
<sequence>MAFKKDSKVKNNFTKITIGLASPEEILENSYGEVTKPETINYRTYKPERDGLFCERIFGPTRDYECACGKYKRIRYKGIVCDRCGVEVTEKKVRRERSGHIELVVPVAHIWYFRSLPNKIGYLLGMPTKKLDTVIYYEKYIVIKPGAMEGRTDADGNEVNGSHKMDLLSEEEYLDILDNQIDANNEYLDDSDPNKFIAKMGAEAVYDLLGDLDLDGLSYELRDRANNDSSQQRKTEALKRLQVVEAFRASKDVNHPEWMIMKIIPVIPPELRPLVPLDGGRFATSDLNDLYRRVIIRNNRLKRLMEIKAPEVILRNEKRMLQEAVDSLFDNSRKASAVKSESNRPLKSLSDSLKGKQGRFRQNLLGKRVDYSARSVIVVGPELKMGECGLPKLMAAELYKPFIIRKLIERGIVKTVKSAKKIVDRREPVIWDILENVMKGHPVMLNRAPTLHRLGIQAFQPKLIEGKAIQLHPLACTAFNADFDGDQMAVHLPLSNEAILETQVLMLQSHNILNPANGAPITVPSQDMVLGLYYITKLRPGAKGEGLTFYGPEEALVAYNEKKCDLHAPVKVVVKDLVNGQLESRMVETSVGRVVVNQIIPEEIGYFNDIISKKTLRGIIADVIKAVGMARACEFLDGIKNLGYHMSYVAGLSFNLDDIIIPEEKKEIVARGQNEVDQIKTNYEMGFITDTERYNQVIDAWTHVNNDLGNILMKEMTEADQGFNAVFMMLDSGARGSKDQIKQLSGMRGLMAKPQKAGAEGAQIIENPILSNFKEGMSVLEYFISSHGARKGLADTAMKTADAGYLTRRLVDVSHDVIISEEDCGTLRGLVCTALKNGDEVISTLYERILGRVSVHDILDPTTGELIVQAGEEITEDKALAIENSPIESVEIRSVLTCESKHGVCMKCYGRNLATARMVQLGEAVGVIAAQAIGEPGTQLTLRTFHAGGVAGNAAANASIVAKNNSKLEFDELRTVPFVEDGDSDVKCQMVVSRLAEVRFVDPNTNIVLGTLNVPYGSTLYNKTGDTVKKGDIVAKWDPFNAVIVSEYAGTLKFNDVVEGRTYHAETDETTGLTEKIITDSKDKTMVPTCDILNSKGEVLGTYNLPVGGHVVVEDGQAIKTGETLVKIPRAVGGAGDITGGLPRVTELFEARNPSNPAVVSEIDGEVTMGKVKRGNREIIVTSKTGDQKKYLVSLSKQILVQEHDAVRAGTPLSDGVITPSDILAIKGPTAVQEYIVNEVQDVYRLQGVKINDKHFEIIVRQMMRKVHIDDPGDTTFLEQEMVDKLDFAEENDRIWGKKVVVDAGDSETLKPGQIVSARKLRDENSSLKRRDLKLVQVRDAVAATSTQMLQGITRAALATKSFMSAASFQETTKVLNESAIRGRVDRLEGMKENVICGHLIPAGTGLRQWDKLIVGSKEEFERMQANRRNVLDFAEQEA</sequence>
<evidence type="ECO:0000256" key="8">
    <source>
        <dbReference type="RuleBase" id="RU004279"/>
    </source>
</evidence>
<feature type="domain" description="RNA polymerase N-terminal" evidence="9">
    <location>
        <begin position="257"/>
        <end position="536"/>
    </location>
</feature>
<dbReference type="SMART" id="SM00663">
    <property type="entry name" value="RPOLA_N"/>
    <property type="match status" value="1"/>
</dbReference>
<dbReference type="GO" id="GO:0000428">
    <property type="term" value="C:DNA-directed RNA polymerase complex"/>
    <property type="evidence" value="ECO:0007669"/>
    <property type="project" value="UniProtKB-KW"/>
</dbReference>
<dbReference type="Pfam" id="PF04983">
    <property type="entry name" value="RNA_pol_Rpb1_3"/>
    <property type="match status" value="1"/>
</dbReference>
<dbReference type="SUPFAM" id="SSF64484">
    <property type="entry name" value="beta and beta-prime subunits of DNA dependent RNA-polymerase"/>
    <property type="match status" value="1"/>
</dbReference>
<keyword evidence="4 7" id="KW-0479">Metal-binding</keyword>
<feature type="binding site" evidence="7">
    <location>
        <position position="908"/>
    </location>
    <ligand>
        <name>Zn(2+)</name>
        <dbReference type="ChEBI" id="CHEBI:29105"/>
        <label>2</label>
    </ligand>
</feature>
<feature type="binding site" evidence="7">
    <location>
        <position position="81"/>
    </location>
    <ligand>
        <name>Zn(2+)</name>
        <dbReference type="ChEBI" id="CHEBI:29105"/>
        <label>1</label>
    </ligand>
</feature>